<evidence type="ECO:0000256" key="6">
    <source>
        <dbReference type="SAM" id="MobiDB-lite"/>
    </source>
</evidence>
<evidence type="ECO:0000256" key="1">
    <source>
        <dbReference type="ARBA" id="ARBA00004496"/>
    </source>
</evidence>
<dbReference type="Proteomes" id="UP000235965">
    <property type="component" value="Unassembled WGS sequence"/>
</dbReference>
<dbReference type="InParanoid" id="A0A2J7RQ70"/>
<protein>
    <recommendedName>
        <fullName evidence="9">Importin-4</fullName>
    </recommendedName>
</protein>
<dbReference type="InterPro" id="IPR011989">
    <property type="entry name" value="ARM-like"/>
</dbReference>
<name>A0A2J7RQ70_9NEOP</name>
<evidence type="ECO:0000313" key="7">
    <source>
        <dbReference type="EMBL" id="PNF42980.1"/>
    </source>
</evidence>
<dbReference type="EMBL" id="NEVH01001345">
    <property type="protein sequence ID" value="PNF42980.1"/>
    <property type="molecule type" value="Genomic_DNA"/>
</dbReference>
<accession>A0A2J7RQ70</accession>
<dbReference type="InterPro" id="IPR040122">
    <property type="entry name" value="Importin_beta"/>
</dbReference>
<keyword evidence="8" id="KW-1185">Reference proteome</keyword>
<dbReference type="OrthoDB" id="7862313at2759"/>
<dbReference type="InterPro" id="IPR016024">
    <property type="entry name" value="ARM-type_fold"/>
</dbReference>
<comment type="caution">
    <text evidence="7">The sequence shown here is derived from an EMBL/GenBank/DDBJ whole genome shotgun (WGS) entry which is preliminary data.</text>
</comment>
<proteinExistence type="predicted"/>
<evidence type="ECO:0000313" key="8">
    <source>
        <dbReference type="Proteomes" id="UP000235965"/>
    </source>
</evidence>
<evidence type="ECO:0000256" key="2">
    <source>
        <dbReference type="ARBA" id="ARBA00022448"/>
    </source>
</evidence>
<dbReference type="Gene3D" id="1.25.10.10">
    <property type="entry name" value="Leucine-rich Repeat Variant"/>
    <property type="match status" value="1"/>
</dbReference>
<evidence type="ECO:0008006" key="9">
    <source>
        <dbReference type="Google" id="ProtNLM"/>
    </source>
</evidence>
<sequence length="618" mass="68720">MFCENLGDELLPYLPTLMDRLFTALNPNNLVHLQELALSCIGATANAAKDGMIPYFPRIIEILKVYLNEEQSDETLCLQIQAVDTLGVLARSVGPEHFLPLAQGTAQLGLNLLSKTDDPEQRKSCYGLFAALSTVLKDDMRNILPTIVEMMLDALTSTAGILPHYKDDETSAFPVYEDLSDTSEEEDIEKDSEEDEVEDEDIAGYSVENVYVEEKEEACIALTEIAKNTGEAFVPFLERSFEGVFKMINYPQDDIRKAAVDALRQFCISFNDIKTPEGKVVLSKALSVLIPKCAELIRTDEERTVVMTALDAYSELLKEIKGPVLEGEGHRDAIINCIKDVMTYKTECQDKGDEDGANSDDPEAEQDEMVIEYAGDIVPNLGKAMTPDDFAQYLGQLLPLFANRMKKQCTVAQRSFAVGTLSESMEPLGPRIGQFVPQLLPLFLQVSRDESDEVRNNAIFGIGEMVLHGKEALFPHYSEILQALSTAASKERHARTLDNICGALAKLILTNIAGVPMAQVFPVFVNYLPLREDFDENKAVFECMSYLYQLGHPMLLSHLAPVMKAGVIVLCERQGVKETLELVLNLMKTMQLNFRDEFSSVLAALPSKYAPTIQQMFS</sequence>
<dbReference type="InterPro" id="IPR000357">
    <property type="entry name" value="HEAT"/>
</dbReference>
<evidence type="ECO:0000256" key="5">
    <source>
        <dbReference type="ARBA" id="ARBA00022927"/>
    </source>
</evidence>
<keyword evidence="3" id="KW-0963">Cytoplasm</keyword>
<gene>
    <name evidence="7" type="ORF">B7P43_G09585</name>
</gene>
<evidence type="ECO:0000256" key="4">
    <source>
        <dbReference type="ARBA" id="ARBA00022737"/>
    </source>
</evidence>
<dbReference type="AlphaFoldDB" id="A0A2J7RQ70"/>
<keyword evidence="2" id="KW-0813">Transport</keyword>
<dbReference type="FunCoup" id="A0A2J7RQ70">
    <property type="interactions" value="1401"/>
</dbReference>
<comment type="subcellular location">
    <subcellularLocation>
        <location evidence="1">Cytoplasm</location>
    </subcellularLocation>
</comment>
<dbReference type="GO" id="GO:0005737">
    <property type="term" value="C:cytoplasm"/>
    <property type="evidence" value="ECO:0007669"/>
    <property type="project" value="UniProtKB-SubCell"/>
</dbReference>
<dbReference type="PANTHER" id="PTHR10527">
    <property type="entry name" value="IMPORTIN BETA"/>
    <property type="match status" value="1"/>
</dbReference>
<reference evidence="7 8" key="1">
    <citation type="submission" date="2017-12" db="EMBL/GenBank/DDBJ databases">
        <title>Hemimetabolous genomes reveal molecular basis of termite eusociality.</title>
        <authorList>
            <person name="Harrison M.C."/>
            <person name="Jongepier E."/>
            <person name="Robertson H.M."/>
            <person name="Arning N."/>
            <person name="Bitard-Feildel T."/>
            <person name="Chao H."/>
            <person name="Childers C.P."/>
            <person name="Dinh H."/>
            <person name="Doddapaneni H."/>
            <person name="Dugan S."/>
            <person name="Gowin J."/>
            <person name="Greiner C."/>
            <person name="Han Y."/>
            <person name="Hu H."/>
            <person name="Hughes D.S.T."/>
            <person name="Huylmans A.-K."/>
            <person name="Kemena C."/>
            <person name="Kremer L.P.M."/>
            <person name="Lee S.L."/>
            <person name="Lopez-Ezquerra A."/>
            <person name="Mallet L."/>
            <person name="Monroy-Kuhn J.M."/>
            <person name="Moser A."/>
            <person name="Murali S.C."/>
            <person name="Muzny D.M."/>
            <person name="Otani S."/>
            <person name="Piulachs M.-D."/>
            <person name="Poelchau M."/>
            <person name="Qu J."/>
            <person name="Schaub F."/>
            <person name="Wada-Katsumata A."/>
            <person name="Worley K.C."/>
            <person name="Xie Q."/>
            <person name="Ylla G."/>
            <person name="Poulsen M."/>
            <person name="Gibbs R.A."/>
            <person name="Schal C."/>
            <person name="Richards S."/>
            <person name="Belles X."/>
            <person name="Korb J."/>
            <person name="Bornberg-Bauer E."/>
        </authorList>
    </citation>
    <scope>NUCLEOTIDE SEQUENCE [LARGE SCALE GENOMIC DNA]</scope>
    <source>
        <tissue evidence="7">Whole body</tissue>
    </source>
</reference>
<organism evidence="7 8">
    <name type="scientific">Cryptotermes secundus</name>
    <dbReference type="NCBI Taxonomy" id="105785"/>
    <lineage>
        <taxon>Eukaryota</taxon>
        <taxon>Metazoa</taxon>
        <taxon>Ecdysozoa</taxon>
        <taxon>Arthropoda</taxon>
        <taxon>Hexapoda</taxon>
        <taxon>Insecta</taxon>
        <taxon>Pterygota</taxon>
        <taxon>Neoptera</taxon>
        <taxon>Polyneoptera</taxon>
        <taxon>Dictyoptera</taxon>
        <taxon>Blattodea</taxon>
        <taxon>Blattoidea</taxon>
        <taxon>Termitoidae</taxon>
        <taxon>Kalotermitidae</taxon>
        <taxon>Cryptotermitinae</taxon>
        <taxon>Cryptotermes</taxon>
    </lineage>
</organism>
<dbReference type="GO" id="GO:0006606">
    <property type="term" value="P:protein import into nucleus"/>
    <property type="evidence" value="ECO:0007669"/>
    <property type="project" value="InterPro"/>
</dbReference>
<keyword evidence="4" id="KW-0677">Repeat</keyword>
<dbReference type="Pfam" id="PF02985">
    <property type="entry name" value="HEAT"/>
    <property type="match status" value="1"/>
</dbReference>
<evidence type="ECO:0000256" key="3">
    <source>
        <dbReference type="ARBA" id="ARBA00022490"/>
    </source>
</evidence>
<keyword evidence="5" id="KW-0653">Protein transport</keyword>
<feature type="region of interest" description="Disordered" evidence="6">
    <location>
        <begin position="179"/>
        <end position="200"/>
    </location>
</feature>
<dbReference type="STRING" id="105785.A0A2J7RQ70"/>
<dbReference type="SUPFAM" id="SSF48371">
    <property type="entry name" value="ARM repeat"/>
    <property type="match status" value="1"/>
</dbReference>